<evidence type="ECO:0000256" key="7">
    <source>
        <dbReference type="SAM" id="SignalP"/>
    </source>
</evidence>
<dbReference type="Gene3D" id="3.30.390.10">
    <property type="entry name" value="Enolase-like, N-terminal domain"/>
    <property type="match status" value="1"/>
</dbReference>
<evidence type="ECO:0000256" key="5">
    <source>
        <dbReference type="ARBA" id="ARBA00023211"/>
    </source>
</evidence>
<feature type="signal peptide" evidence="7">
    <location>
        <begin position="1"/>
        <end position="16"/>
    </location>
</feature>
<dbReference type="SUPFAM" id="SSF53474">
    <property type="entry name" value="alpha/beta-Hydrolases"/>
    <property type="match status" value="1"/>
</dbReference>
<evidence type="ECO:0000256" key="3">
    <source>
        <dbReference type="ARBA" id="ARBA00022842"/>
    </source>
</evidence>
<dbReference type="GO" id="GO:0009234">
    <property type="term" value="P:menaquinone biosynthetic process"/>
    <property type="evidence" value="ECO:0007669"/>
    <property type="project" value="InterPro"/>
</dbReference>
<evidence type="ECO:0000313" key="12">
    <source>
        <dbReference type="EMBL" id="CAE0371823.1"/>
    </source>
</evidence>
<dbReference type="InterPro" id="IPR011766">
    <property type="entry name" value="TPP_enzyme_TPP-bd"/>
</dbReference>
<dbReference type="InterPro" id="IPR029017">
    <property type="entry name" value="Enolase-like_N"/>
</dbReference>
<proteinExistence type="inferred from homology"/>
<dbReference type="InterPro" id="IPR029065">
    <property type="entry name" value="Enolase_C-like"/>
</dbReference>
<dbReference type="SUPFAM" id="SSF52518">
    <property type="entry name" value="Thiamin diphosphate-binding fold (THDP-binding)"/>
    <property type="match status" value="2"/>
</dbReference>
<dbReference type="SUPFAM" id="SSF54826">
    <property type="entry name" value="Enolase N-terminal domain-like"/>
    <property type="match status" value="1"/>
</dbReference>
<organism evidence="12">
    <name type="scientific">Aureoumbra lagunensis</name>
    <dbReference type="NCBI Taxonomy" id="44058"/>
    <lineage>
        <taxon>Eukaryota</taxon>
        <taxon>Sar</taxon>
        <taxon>Stramenopiles</taxon>
        <taxon>Ochrophyta</taxon>
        <taxon>Pelagophyceae</taxon>
        <taxon>Pelagomonadales</taxon>
        <taxon>Aureoumbra</taxon>
    </lineage>
</organism>
<accession>A0A7S3K3X7</accession>
<feature type="domain" description="Enolase C-terminal" evidence="11">
    <location>
        <begin position="1279"/>
        <end position="1450"/>
    </location>
</feature>
<dbReference type="Gene3D" id="3.20.20.120">
    <property type="entry name" value="Enolase-like C-terminal domain"/>
    <property type="match status" value="1"/>
</dbReference>
<dbReference type="SUPFAM" id="SSF51604">
    <property type="entry name" value="Enolase C-terminal domain-like"/>
    <property type="match status" value="1"/>
</dbReference>
<dbReference type="InterPro" id="IPR000073">
    <property type="entry name" value="AB_hydrolase_1"/>
</dbReference>
<dbReference type="EMBL" id="HBIJ01019222">
    <property type="protein sequence ID" value="CAE0371823.1"/>
    <property type="molecule type" value="Transcribed_RNA"/>
</dbReference>
<dbReference type="Pfam" id="PF12697">
    <property type="entry name" value="Abhydrolase_6"/>
    <property type="match status" value="1"/>
</dbReference>
<dbReference type="SFLD" id="SFLDS00001">
    <property type="entry name" value="Enolase"/>
    <property type="match status" value="1"/>
</dbReference>
<keyword evidence="1" id="KW-0808">Transferase</keyword>
<evidence type="ECO:0000256" key="4">
    <source>
        <dbReference type="ARBA" id="ARBA00023052"/>
    </source>
</evidence>
<dbReference type="Gene3D" id="3.40.50.970">
    <property type="match status" value="2"/>
</dbReference>
<feature type="chain" id="PRO_5031169346" description="Mandelate racemase/muconate lactonizing enzyme C-terminal domain-containing protein" evidence="7">
    <location>
        <begin position="17"/>
        <end position="1488"/>
    </location>
</feature>
<dbReference type="HAMAP" id="MF_01659">
    <property type="entry name" value="MenD"/>
    <property type="match status" value="1"/>
</dbReference>
<evidence type="ECO:0008006" key="13">
    <source>
        <dbReference type="Google" id="ProtNLM"/>
    </source>
</evidence>
<dbReference type="PANTHER" id="PTHR42916">
    <property type="entry name" value="2-SUCCINYL-5-ENOLPYRUVYL-6-HYDROXY-3-CYCLOHEXENE-1-CARBOXYLATE SYNTHASE"/>
    <property type="match status" value="1"/>
</dbReference>
<feature type="domain" description="Thiamine pyrophosphate enzyme TPP-binding" evidence="8">
    <location>
        <begin position="665"/>
        <end position="786"/>
    </location>
</feature>
<dbReference type="PANTHER" id="PTHR42916:SF1">
    <property type="entry name" value="PROTEIN PHYLLO, CHLOROPLASTIC"/>
    <property type="match status" value="1"/>
</dbReference>
<evidence type="ECO:0000256" key="2">
    <source>
        <dbReference type="ARBA" id="ARBA00022723"/>
    </source>
</evidence>
<keyword evidence="6" id="KW-0456">Lyase</keyword>
<dbReference type="Pfam" id="PF13378">
    <property type="entry name" value="MR_MLE_C"/>
    <property type="match status" value="1"/>
</dbReference>
<dbReference type="InterPro" id="IPR012001">
    <property type="entry name" value="Thiamin_PyroP_enz_TPP-bd_dom"/>
</dbReference>
<protein>
    <recommendedName>
        <fullName evidence="13">Mandelate racemase/muconate lactonizing enzyme C-terminal domain-containing protein</fullName>
    </recommendedName>
</protein>
<dbReference type="GO" id="GO:0070204">
    <property type="term" value="F:2-succinyl-5-enolpyruvyl-6-hydroxy-3-cyclohexene-1-carboxylic-acid synthase activity"/>
    <property type="evidence" value="ECO:0007669"/>
    <property type="project" value="InterPro"/>
</dbReference>
<dbReference type="GO" id="GO:0046872">
    <property type="term" value="F:metal ion binding"/>
    <property type="evidence" value="ECO:0007669"/>
    <property type="project" value="UniProtKB-KW"/>
</dbReference>
<reference evidence="12" key="1">
    <citation type="submission" date="2021-01" db="EMBL/GenBank/DDBJ databases">
        <authorList>
            <person name="Corre E."/>
            <person name="Pelletier E."/>
            <person name="Niang G."/>
            <person name="Scheremetjew M."/>
            <person name="Finn R."/>
            <person name="Kale V."/>
            <person name="Holt S."/>
            <person name="Cochrane G."/>
            <person name="Meng A."/>
            <person name="Brown T."/>
            <person name="Cohen L."/>
        </authorList>
    </citation>
    <scope>NUCLEOTIDE SEQUENCE</scope>
    <source>
        <strain evidence="12">CCMP1510</strain>
    </source>
</reference>
<keyword evidence="2" id="KW-0479">Metal-binding</keyword>
<dbReference type="SFLD" id="SFLDG00180">
    <property type="entry name" value="muconate_cycloisomerase"/>
    <property type="match status" value="1"/>
</dbReference>
<feature type="domain" description="AB hydrolase-1" evidence="10">
    <location>
        <begin position="852"/>
        <end position="1099"/>
    </location>
</feature>
<evidence type="ECO:0000256" key="6">
    <source>
        <dbReference type="ARBA" id="ARBA00023239"/>
    </source>
</evidence>
<dbReference type="InterPro" id="IPR004433">
    <property type="entry name" value="MenaQ_synth_MenD"/>
</dbReference>
<keyword evidence="3" id="KW-0460">Magnesium</keyword>
<name>A0A7S3K3X7_9STRA</name>
<keyword evidence="7" id="KW-0732">Signal</keyword>
<evidence type="ECO:0000256" key="1">
    <source>
        <dbReference type="ARBA" id="ARBA00022679"/>
    </source>
</evidence>
<dbReference type="GO" id="GO:0016829">
    <property type="term" value="F:lyase activity"/>
    <property type="evidence" value="ECO:0007669"/>
    <property type="project" value="UniProtKB-KW"/>
</dbReference>
<gene>
    <name evidence="12" type="ORF">ALAG00032_LOCUS12605</name>
</gene>
<dbReference type="Pfam" id="PF02775">
    <property type="entry name" value="TPP_enzyme_C"/>
    <property type="match status" value="1"/>
</dbReference>
<dbReference type="GO" id="GO:0030976">
    <property type="term" value="F:thiamine pyrophosphate binding"/>
    <property type="evidence" value="ECO:0007669"/>
    <property type="project" value="InterPro"/>
</dbReference>
<evidence type="ECO:0000259" key="9">
    <source>
        <dbReference type="Pfam" id="PF02776"/>
    </source>
</evidence>
<keyword evidence="4" id="KW-0786">Thiamine pyrophosphate</keyword>
<evidence type="ECO:0000259" key="11">
    <source>
        <dbReference type="Pfam" id="PF13378"/>
    </source>
</evidence>
<dbReference type="InterPro" id="IPR029058">
    <property type="entry name" value="AB_hydrolase_fold"/>
</dbReference>
<sequence>MKEIVFLLVLVQALQPAPPLWYARESLIRELMQQDRNAHVHVSQLAVVDSMVGWLRCQLGARNFNNGVAYLGEEVQLQKKKNAVQVIGVGSCRRVSDALRRMSCEEARPPRRLPRMCNGSWNLEDSGEELFWEIVAAIDAQLYGQELLHAEFSTDKARAAWEKDVCFELDISMSRAHLQSKSDVILKVIHALTSPPRVASQPTVGAAWATMVIDELVRCGVDRFVVCPGSRSTPLALAITRHPMAPLSVIHDERAAAYYALGHGRVGQLACVLTTSGSAALNLLPAAAEADEDGVPLLFLTADRPPELRGVGADQALSSQYSMLAGLGPAACTFCRDLPPADDRIPGLNELAQISRGVHFALQKKAPVQLNLAFRENLAPRAGAVRGADAGPRAAKWANPSGRTAEWDRTCLSGPRFKFWEEKSARPMTSEALNINDDRYDDPILLRALVKAHRGILVLGRVAEKDAPILDWIVRKRLAHWPVIHCDPQSNLLNRTRRMPRQLLHLIRPERIDLVLQIGASCILSAPVRSLLNRIFDQNPSVQKVVAATALDAHSTRIDDDGATTLHWRGSLVGLTKLLVRASPKPDPKKYNHHHTIAEYAVEETLGYAFLHDDKSLCEPAIARLVTAHTSALGGRIFAANSMAVRDIDLFGAAGVRVAANRGLAGIDGVLATACGVAAADPNTSTTLLIGDQSFLHDLSSVRIFADTMYTCPSLKVILINNAGGAIFSFLPIAQAHTLPDEKVNFQTEFEPLFGAPHAIDFSSIAKAFGLRFARCSTVSALRRALWSPEINFIEAVPTTSRSDNVALHSDLTEKTTSAAVAALLGSKNCVGLVDLYFRRLVSSHKNFKKPVVALHGLFGTGRDLEPLFVNSSRDVLLFDLACHGRSGPQDFGISEDVLSFDAQIDSLLNTLDRAGVERFDVLGYSLGARLGMGLKKRAPSRVGKVIAISANLDGYDSLDAHTLAERRKADARLAATIRSLDTNHEAWLSFFDSIWYSASAKSGMWASLRHGDEKKYNQMLQRRIAAKPRAFALAATLEFAGLAVSPSLFEIAQSDDVTYVYGEEDSRCAASAARLQKNSGSIVVVPGAGHALPDEAPEILSNLINDVVKQDEESVIIVDSARVDRFDLPRKQPVASRWIHNRSVQDRLRGAVLVLKAGDLQAIGEASPCLGVHTESLEIVLEDLERFIAALNRSGGEIPSRLASFNGELGKWLDTILNKPLVPSARFAVETAIAQLFADNSLSNFYARVLHTYRVTSRVHIASLVADDDEPEIRHGSVVKIKVGQVTPQVDAQRVETFVASGRRVRVDANRQWSKIQFNEFVNALSHEALSGLEFIEEPCFETVSLLGDVQIEVPIALDETFAECNRTWNEQWNSAAAIVLKPAILGLENTIFLCRNAAQRKIPVVVSSCFESGIGLSHLVALAAALPDANIAHGLGTFDWLHTDLLTPFSFSDIVERSSPCAYKTYVDINMCEKALQSSSLVYLRR</sequence>
<dbReference type="Gene3D" id="3.40.50.1820">
    <property type="entry name" value="alpha/beta hydrolase"/>
    <property type="match status" value="1"/>
</dbReference>
<dbReference type="Pfam" id="PF02776">
    <property type="entry name" value="TPP_enzyme_N"/>
    <property type="match status" value="1"/>
</dbReference>
<evidence type="ECO:0000259" key="10">
    <source>
        <dbReference type="Pfam" id="PF12697"/>
    </source>
</evidence>
<dbReference type="InterPro" id="IPR029061">
    <property type="entry name" value="THDP-binding"/>
</dbReference>
<dbReference type="InterPro" id="IPR036849">
    <property type="entry name" value="Enolase-like_C_sf"/>
</dbReference>
<dbReference type="SFLD" id="SFLDF00009">
    <property type="entry name" value="o-succinylbenzoate_synthase"/>
    <property type="match status" value="1"/>
</dbReference>
<dbReference type="NCBIfam" id="TIGR00173">
    <property type="entry name" value="menD"/>
    <property type="match status" value="1"/>
</dbReference>
<keyword evidence="5" id="KW-0464">Manganese</keyword>
<evidence type="ECO:0000259" key="8">
    <source>
        <dbReference type="Pfam" id="PF02775"/>
    </source>
</evidence>
<feature type="domain" description="Thiamine pyrophosphate enzyme N-terminal TPP-binding" evidence="9">
    <location>
        <begin position="209"/>
        <end position="321"/>
    </location>
</feature>
<dbReference type="CDD" id="cd02009">
    <property type="entry name" value="TPP_SHCHC_synthase"/>
    <property type="match status" value="1"/>
</dbReference>